<dbReference type="EMBL" id="HG994365">
    <property type="protein sequence ID" value="CAF2071699.1"/>
    <property type="molecule type" value="Genomic_DNA"/>
</dbReference>
<sequence length="89" mass="9971">ETFLSSTTKGLFCKPSLTRTILPLQDDLKVVVQAKFAKTEVVCYMFGSTVSKEARAMVLHGAEYCFISLLLAVKFKTRDWIHVIIGIES</sequence>
<evidence type="ECO:0000313" key="1">
    <source>
        <dbReference type="EMBL" id="CAF2071699.1"/>
    </source>
</evidence>
<proteinExistence type="predicted"/>
<gene>
    <name evidence="1" type="ORF">DARMORV10_C01P21010.1</name>
</gene>
<reference evidence="1" key="1">
    <citation type="submission" date="2021-01" db="EMBL/GenBank/DDBJ databases">
        <authorList>
            <consortium name="Genoscope - CEA"/>
            <person name="William W."/>
        </authorList>
    </citation>
    <scope>NUCLEOTIDE SEQUENCE</scope>
</reference>
<protein>
    <submittedName>
        <fullName evidence="1">(rape) hypothetical protein</fullName>
    </submittedName>
</protein>
<feature type="non-terminal residue" evidence="1">
    <location>
        <position position="1"/>
    </location>
</feature>
<dbReference type="Proteomes" id="UP001295469">
    <property type="component" value="Chromosome C01"/>
</dbReference>
<accession>A0A816RIG0</accession>
<name>A0A816RIG0_BRANA</name>
<dbReference type="AlphaFoldDB" id="A0A816RIG0"/>
<organism evidence="1">
    <name type="scientific">Brassica napus</name>
    <name type="common">Rape</name>
    <dbReference type="NCBI Taxonomy" id="3708"/>
    <lineage>
        <taxon>Eukaryota</taxon>
        <taxon>Viridiplantae</taxon>
        <taxon>Streptophyta</taxon>
        <taxon>Embryophyta</taxon>
        <taxon>Tracheophyta</taxon>
        <taxon>Spermatophyta</taxon>
        <taxon>Magnoliopsida</taxon>
        <taxon>eudicotyledons</taxon>
        <taxon>Gunneridae</taxon>
        <taxon>Pentapetalae</taxon>
        <taxon>rosids</taxon>
        <taxon>malvids</taxon>
        <taxon>Brassicales</taxon>
        <taxon>Brassicaceae</taxon>
        <taxon>Brassiceae</taxon>
        <taxon>Brassica</taxon>
    </lineage>
</organism>